<evidence type="ECO:0000313" key="1">
    <source>
        <dbReference type="EMBL" id="SPL69946.1"/>
    </source>
</evidence>
<dbReference type="AlphaFoldDB" id="A0A2U3MWZ5"/>
<dbReference type="RefSeq" id="WP_171334428.1">
    <property type="nucleotide sequence ID" value="NZ_OOGT01000035.1"/>
</dbReference>
<organism evidence="1 2">
    <name type="scientific">Acinetobacter stercoris</name>
    <dbReference type="NCBI Taxonomy" id="2126983"/>
    <lineage>
        <taxon>Bacteria</taxon>
        <taxon>Pseudomonadati</taxon>
        <taxon>Pseudomonadota</taxon>
        <taxon>Gammaproteobacteria</taxon>
        <taxon>Moraxellales</taxon>
        <taxon>Moraxellaceae</taxon>
        <taxon>Acinetobacter</taxon>
    </lineage>
</organism>
<dbReference type="EMBL" id="OOGT01000035">
    <property type="protein sequence ID" value="SPL69946.1"/>
    <property type="molecule type" value="Genomic_DNA"/>
</dbReference>
<reference evidence="2" key="1">
    <citation type="submission" date="2018-03" db="EMBL/GenBank/DDBJ databases">
        <authorList>
            <person name="Blom J."/>
        </authorList>
    </citation>
    <scope>NUCLEOTIDE SEQUENCE [LARGE SCALE GENOMIC DNA]</scope>
    <source>
        <strain evidence="2">KPC-SM-21</strain>
    </source>
</reference>
<evidence type="ECO:0000313" key="2">
    <source>
        <dbReference type="Proteomes" id="UP000245974"/>
    </source>
</evidence>
<accession>A0A2U3MWZ5</accession>
<gene>
    <name evidence="1" type="ORF">KPC_1124</name>
</gene>
<dbReference type="InParanoid" id="A0A2U3MWZ5"/>
<proteinExistence type="predicted"/>
<dbReference type="Proteomes" id="UP000245974">
    <property type="component" value="Unassembled WGS sequence"/>
</dbReference>
<keyword evidence="2" id="KW-1185">Reference proteome</keyword>
<sequence length="65" mass="7604">MSYVLATTESRVRWYKYNYDQNLKSGDFELLEVLDLREVPLLGDKATAKYAAKALGLKTWRYVKI</sequence>
<protein>
    <submittedName>
        <fullName evidence="1">Uncharacterized protein</fullName>
    </submittedName>
</protein>
<name>A0A2U3MWZ5_9GAMM</name>